<feature type="region of interest" description="Disordered" evidence="1">
    <location>
        <begin position="79"/>
        <end position="116"/>
    </location>
</feature>
<organism evidence="2 3">
    <name type="scientific">Boletus reticuloceps</name>
    <dbReference type="NCBI Taxonomy" id="495285"/>
    <lineage>
        <taxon>Eukaryota</taxon>
        <taxon>Fungi</taxon>
        <taxon>Dikarya</taxon>
        <taxon>Basidiomycota</taxon>
        <taxon>Agaricomycotina</taxon>
        <taxon>Agaricomycetes</taxon>
        <taxon>Agaricomycetidae</taxon>
        <taxon>Boletales</taxon>
        <taxon>Boletineae</taxon>
        <taxon>Boletaceae</taxon>
        <taxon>Boletoideae</taxon>
        <taxon>Boletus</taxon>
    </lineage>
</organism>
<feature type="compositionally biased region" description="Low complexity" evidence="1">
    <location>
        <begin position="79"/>
        <end position="106"/>
    </location>
</feature>
<feature type="compositionally biased region" description="Polar residues" evidence="1">
    <location>
        <begin position="172"/>
        <end position="187"/>
    </location>
</feature>
<evidence type="ECO:0000313" key="2">
    <source>
        <dbReference type="EMBL" id="KAG6373013.1"/>
    </source>
</evidence>
<dbReference type="OrthoDB" id="2507336at2759"/>
<feature type="compositionally biased region" description="Basic and acidic residues" evidence="1">
    <location>
        <begin position="247"/>
        <end position="257"/>
    </location>
</feature>
<evidence type="ECO:0000313" key="3">
    <source>
        <dbReference type="Proteomes" id="UP000683000"/>
    </source>
</evidence>
<feature type="region of interest" description="Disordered" evidence="1">
    <location>
        <begin position="143"/>
        <end position="194"/>
    </location>
</feature>
<reference evidence="2" key="1">
    <citation type="submission" date="2021-03" db="EMBL/GenBank/DDBJ databases">
        <title>Evolutionary innovations through gain and loss of genes in the ectomycorrhizal Boletales.</title>
        <authorList>
            <person name="Wu G."/>
            <person name="Miyauchi S."/>
            <person name="Morin E."/>
            <person name="Yang Z.-L."/>
            <person name="Xu J."/>
            <person name="Martin F.M."/>
        </authorList>
    </citation>
    <scope>NUCLEOTIDE SEQUENCE</scope>
    <source>
        <strain evidence="2">BR01</strain>
    </source>
</reference>
<feature type="region of interest" description="Disordered" evidence="1">
    <location>
        <begin position="230"/>
        <end position="259"/>
    </location>
</feature>
<sequence length="354" mass="38516">MSFLTDQLGDVQPEVTSLFLPKVASRHPFRSLSHIVNARKLGPLSLQPVDTEQYDRLWLYYDCIWHICYGSRLSSPAKSKAGSTISSTSSVSDALPSSSLLAPPRSTIGKSGTQLSPSEFTSMFSNTFAEARSATNFSAISPTVSSLHRPQTSPRPPPHLGPQHCYSMEGAHTSTRKANSSTESSVSPVVKPDGVSGLRRQVSRMERGQQLAAESTGAAHNLHTTPKSVISPSVKRTFPPHPRLRQWNRDSSADSESHAVAPNPRWARYLIRNIVYEPYCLPANQFQQFDSHYRNNQHFDSISTSSASASNPPVPLAPPITQPISFASSGLTPSSHTSTASVIVVHTAHTIHSL</sequence>
<accession>A0A8I3A622</accession>
<feature type="compositionally biased region" description="Polar residues" evidence="1">
    <location>
        <begin position="143"/>
        <end position="152"/>
    </location>
</feature>
<keyword evidence="3" id="KW-1185">Reference proteome</keyword>
<comment type="caution">
    <text evidence="2">The sequence shown here is derived from an EMBL/GenBank/DDBJ whole genome shotgun (WGS) entry which is preliminary data.</text>
</comment>
<dbReference type="EMBL" id="JAGFBS010000024">
    <property type="protein sequence ID" value="KAG6373013.1"/>
    <property type="molecule type" value="Genomic_DNA"/>
</dbReference>
<protein>
    <submittedName>
        <fullName evidence="2">Uncharacterized protein</fullName>
    </submittedName>
</protein>
<proteinExistence type="predicted"/>
<dbReference type="AlphaFoldDB" id="A0A8I3A622"/>
<evidence type="ECO:0000256" key="1">
    <source>
        <dbReference type="SAM" id="MobiDB-lite"/>
    </source>
</evidence>
<gene>
    <name evidence="2" type="ORF">JVT61DRAFT_7066</name>
</gene>
<dbReference type="Proteomes" id="UP000683000">
    <property type="component" value="Unassembled WGS sequence"/>
</dbReference>
<name>A0A8I3A622_9AGAM</name>